<evidence type="ECO:0000256" key="1">
    <source>
        <dbReference type="SAM" id="SignalP"/>
    </source>
</evidence>
<dbReference type="RefSeq" id="WP_034683445.1">
    <property type="nucleotide sequence ID" value="NZ_CP023049.2"/>
</dbReference>
<keyword evidence="3" id="KW-1185">Reference proteome</keyword>
<comment type="caution">
    <text evidence="2">The sequence shown here is derived from an EMBL/GenBank/DDBJ whole genome shotgun (WGS) entry which is preliminary data.</text>
</comment>
<dbReference type="PROSITE" id="PS51257">
    <property type="entry name" value="PROKAR_LIPOPROTEIN"/>
    <property type="match status" value="1"/>
</dbReference>
<dbReference type="AlphaFoldDB" id="A0A086BJB9"/>
<dbReference type="Proteomes" id="UP000028709">
    <property type="component" value="Unassembled WGS sequence"/>
</dbReference>
<dbReference type="eggNOG" id="ENOG502ZWW9">
    <property type="taxonomic scope" value="Bacteria"/>
</dbReference>
<organism evidence="2 3">
    <name type="scientific">Chryseobacterium piperi</name>
    <dbReference type="NCBI Taxonomy" id="558152"/>
    <lineage>
        <taxon>Bacteria</taxon>
        <taxon>Pseudomonadati</taxon>
        <taxon>Bacteroidota</taxon>
        <taxon>Flavobacteriia</taxon>
        <taxon>Flavobacteriales</taxon>
        <taxon>Weeksellaceae</taxon>
        <taxon>Chryseobacterium group</taxon>
        <taxon>Chryseobacterium</taxon>
    </lineage>
</organism>
<sequence>MKTVIHLVILIFAFASCSNTDNIDEPQPAVKNVYQFTYSKSNYSVKDITLYKGSTGEKSHPNETYLKNYWDIQLIPWEKISVDVKKNLIYLNTGTSAEKSYSIERKKDSLFIPDNNELTYIGLFNQNNNSLQIRRSFRVSTKMPRENSGLIHSKRNIIGLTRYQDMFYKYGTFESPAGMTEPDDEVLWSNIDYNYQSL</sequence>
<dbReference type="OrthoDB" id="1244261at2"/>
<gene>
    <name evidence="2" type="ORF">IQ37_07805</name>
</gene>
<accession>A0A086BJB9</accession>
<proteinExistence type="predicted"/>
<keyword evidence="1" id="KW-0732">Signal</keyword>
<feature type="chain" id="PRO_5001804518" description="Lipoprotein" evidence="1">
    <location>
        <begin position="21"/>
        <end position="198"/>
    </location>
</feature>
<evidence type="ECO:0000313" key="2">
    <source>
        <dbReference type="EMBL" id="KFF29033.1"/>
    </source>
</evidence>
<evidence type="ECO:0000313" key="3">
    <source>
        <dbReference type="Proteomes" id="UP000028709"/>
    </source>
</evidence>
<evidence type="ECO:0008006" key="4">
    <source>
        <dbReference type="Google" id="ProtNLM"/>
    </source>
</evidence>
<feature type="signal peptide" evidence="1">
    <location>
        <begin position="1"/>
        <end position="20"/>
    </location>
</feature>
<dbReference type="EMBL" id="JPRJ01000010">
    <property type="protein sequence ID" value="KFF29033.1"/>
    <property type="molecule type" value="Genomic_DNA"/>
</dbReference>
<reference evidence="2 3" key="1">
    <citation type="submission" date="2014-07" db="EMBL/GenBank/DDBJ databases">
        <title>Genome of Chryseobacterium piperi CTM.</title>
        <authorList>
            <person name="Pipes S.E."/>
            <person name="Stropko S.J."/>
            <person name="Newman J.D."/>
        </authorList>
    </citation>
    <scope>NUCLEOTIDE SEQUENCE [LARGE SCALE GENOMIC DNA]</scope>
    <source>
        <strain evidence="2 3">CTM</strain>
    </source>
</reference>
<protein>
    <recommendedName>
        <fullName evidence="4">Lipoprotein</fullName>
    </recommendedName>
</protein>
<dbReference type="KEGG" id="cpip:CJF12_08430"/>
<name>A0A086BJB9_9FLAO</name>